<dbReference type="GO" id="GO:0003729">
    <property type="term" value="F:mRNA binding"/>
    <property type="evidence" value="ECO:0007669"/>
    <property type="project" value="TreeGrafter"/>
</dbReference>
<dbReference type="PANTHER" id="PTHR47938:SF35">
    <property type="entry name" value="PENTATRICOPEPTIDE REPEAT-CONTAINING PROTEIN 4, MITOCHONDRIAL-RELATED"/>
    <property type="match status" value="1"/>
</dbReference>
<dbReference type="PANTHER" id="PTHR47938">
    <property type="entry name" value="RESPIRATORY COMPLEX I CHAPERONE (CIA84), PUTATIVE (AFU_ORTHOLOGUE AFUA_2G06020)-RELATED"/>
    <property type="match status" value="1"/>
</dbReference>
<sequence>MPPPHQIFAPSLRGFVCKSCLSKLNPSLRPLWLSRNVRTASRLKGVKPKPSTSPPQDYIEPTVRYFDETPDGERREQPKEDDEAAFMESLATQFGFGETEKEYLRSTRDNPPVEEDGGFEDIENAMAGRIYDDEDTRDMTTQTDRLDALITKLRALSEDEESPYEERRRQIRELLFDPEQGVQGINRGITSGEAMKLGSRDDTDRTAPKIIPSSSRSSAITEERLSAFPHKDSKGGSSDTDMTLRLKDFPPVYQHHIQSLQANILKATAKGGHTTKLRKSIWSAYIKCRSAFISRPEKVPLEIWSGLWDVLSNSDASEDVDRMAHIKYLGDDMCKVGVQMDAKQGLLYVESLLVQGDMDIAAGMWEKLGVEVQNSDNAKEYWKLGVNIFCRQDRLDRALQIASILLKKTKDVADYRILLPIIQACLVSKNVFGVQMAWALYIRLRVRLGPQLDMNDYDIITLSFLEANRPDLAGGVFKDMMLTEDMVTVQDSTSLYASLTDAKDGLNSIRISDKELALHKAAALTKLPSQFRNKFFFGSWLKKLIGEGELDAAQKVLQFTSDIGICPDARHMNGLIGALFREGSGKSVSLAEDMAWKMINTRLVFVKSRTEFSMLESPLRAVPLIPSKSDVKHIQKTPGLIPRATIETFCILIRQYRTRQKTQALLDLFDTLRKAEIPPNTDFMNELLNMDSRSHKSAWAWNTYLSLTKSGAVRPNYETFTILYSLVCQTLDPIQLGKRAKFTTPHQLFVEMIKYKACLKEDGTVPRELYDAIILAFGLAEDQAGTAVALKALREHFDTFPGEQTARTIILQLTRLGQTNKAGYKSRRLNVTNRLTKERYAHVTKILQRFRQERVEELLEQGIVFEELSEEEKLQEAMMVLSDLLRHAFQSKIAPEKREILTSLEVSKRAAEAMGVPECVPWEGLAVVEMSE</sequence>
<evidence type="ECO:0000256" key="1">
    <source>
        <dbReference type="SAM" id="MobiDB-lite"/>
    </source>
</evidence>
<feature type="region of interest" description="Disordered" evidence="1">
    <location>
        <begin position="183"/>
        <end position="239"/>
    </location>
</feature>
<gene>
    <name evidence="2" type="ORF">LAWI1_G004629</name>
</gene>
<organism evidence="2 3">
    <name type="scientific">Lachnellula willkommii</name>
    <dbReference type="NCBI Taxonomy" id="215461"/>
    <lineage>
        <taxon>Eukaryota</taxon>
        <taxon>Fungi</taxon>
        <taxon>Dikarya</taxon>
        <taxon>Ascomycota</taxon>
        <taxon>Pezizomycotina</taxon>
        <taxon>Leotiomycetes</taxon>
        <taxon>Helotiales</taxon>
        <taxon>Lachnaceae</taxon>
        <taxon>Lachnellula</taxon>
    </lineage>
</organism>
<feature type="compositionally biased region" description="Basic and acidic residues" evidence="1">
    <location>
        <begin position="221"/>
        <end position="234"/>
    </location>
</feature>
<feature type="compositionally biased region" description="Basic and acidic residues" evidence="1">
    <location>
        <begin position="198"/>
        <end position="207"/>
    </location>
</feature>
<evidence type="ECO:0000313" key="2">
    <source>
        <dbReference type="EMBL" id="TVY90732.1"/>
    </source>
</evidence>
<protein>
    <recommendedName>
        <fullName evidence="4">Pentatricopeptide repeat-containing protein</fullName>
    </recommendedName>
</protein>
<dbReference type="InterPro" id="IPR011990">
    <property type="entry name" value="TPR-like_helical_dom_sf"/>
</dbReference>
<name>A0A559MCP5_9HELO</name>
<evidence type="ECO:0008006" key="4">
    <source>
        <dbReference type="Google" id="ProtNLM"/>
    </source>
</evidence>
<accession>A0A559MCP5</accession>
<reference evidence="2 3" key="1">
    <citation type="submission" date="2018-05" db="EMBL/GenBank/DDBJ databases">
        <title>Genome sequencing and assembly of the regulated plant pathogen Lachnellula willkommii and related sister species for the development of diagnostic species identification markers.</title>
        <authorList>
            <person name="Giroux E."/>
            <person name="Bilodeau G."/>
        </authorList>
    </citation>
    <scope>NUCLEOTIDE SEQUENCE [LARGE SCALE GENOMIC DNA]</scope>
    <source>
        <strain evidence="2 3">CBS 172.35</strain>
    </source>
</reference>
<proteinExistence type="predicted"/>
<dbReference type="Gene3D" id="1.25.40.10">
    <property type="entry name" value="Tetratricopeptide repeat domain"/>
    <property type="match status" value="1"/>
</dbReference>
<dbReference type="AlphaFoldDB" id="A0A559MCP5"/>
<evidence type="ECO:0000313" key="3">
    <source>
        <dbReference type="Proteomes" id="UP000315522"/>
    </source>
</evidence>
<dbReference type="Proteomes" id="UP000315522">
    <property type="component" value="Unassembled WGS sequence"/>
</dbReference>
<comment type="caution">
    <text evidence="2">The sequence shown here is derived from an EMBL/GenBank/DDBJ whole genome shotgun (WGS) entry which is preliminary data.</text>
</comment>
<dbReference type="EMBL" id="QGML01000766">
    <property type="protein sequence ID" value="TVY90732.1"/>
    <property type="molecule type" value="Genomic_DNA"/>
</dbReference>
<keyword evidence="3" id="KW-1185">Reference proteome</keyword>